<dbReference type="Pfam" id="PF11306">
    <property type="entry name" value="DUF3108"/>
    <property type="match status" value="1"/>
</dbReference>
<comment type="caution">
    <text evidence="1">The sequence shown here is derived from an EMBL/GenBank/DDBJ whole genome shotgun (WGS) entry which is preliminary data.</text>
</comment>
<evidence type="ECO:0000313" key="2">
    <source>
        <dbReference type="Proteomes" id="UP000664761"/>
    </source>
</evidence>
<evidence type="ECO:0000313" key="1">
    <source>
        <dbReference type="EMBL" id="MBO0332999.1"/>
    </source>
</evidence>
<keyword evidence="2" id="KW-1185">Reference proteome</keyword>
<gene>
    <name evidence="1" type="ORF">J0X12_05215</name>
</gene>
<dbReference type="EMBL" id="JAFLNC010000002">
    <property type="protein sequence ID" value="MBO0332999.1"/>
    <property type="molecule type" value="Genomic_DNA"/>
</dbReference>
<dbReference type="Proteomes" id="UP000664761">
    <property type="component" value="Unassembled WGS sequence"/>
</dbReference>
<proteinExistence type="predicted"/>
<reference evidence="1 2" key="1">
    <citation type="submission" date="2021-03" db="EMBL/GenBank/DDBJ databases">
        <title>Sneathiella sp. CAU 1612 isolated from Kang Won-do.</title>
        <authorList>
            <person name="Kim W."/>
        </authorList>
    </citation>
    <scope>NUCLEOTIDE SEQUENCE [LARGE SCALE GENOMIC DNA]</scope>
    <source>
        <strain evidence="1 2">CAU 1612</strain>
    </source>
</reference>
<name>A0ABS3F3B0_9PROT</name>
<protein>
    <submittedName>
        <fullName evidence="1">DUF3108 domain-containing protein</fullName>
    </submittedName>
</protein>
<sequence>MIVATLFSRHVAAAEDETDLHYSVYLGGLYLGSIEAEVRQGQSNYSIESAARTNAAFKWMLNWFATGETEGLISLDKFLPRQHLHKSTWNKNVRTVFLDYAKTGEVKVQKTTSRVDPPNKYTPIDPESLANTIDPMTAFLTMSNRLEKGMGCNIQMPVFDGHRRYDVVLTDTPPRYFKPSRYSVFEGQAIGCKIDIVRKGGFPADQDYENNPTANQDIILYSGAPVENGNVVPVRMRMSTQFGMMEIHLDRYREGPVKLVSRISQ</sequence>
<dbReference type="InterPro" id="IPR021457">
    <property type="entry name" value="DUF3108"/>
</dbReference>
<dbReference type="RefSeq" id="WP_207042983.1">
    <property type="nucleotide sequence ID" value="NZ_JAFLNC010000002.1"/>
</dbReference>
<organism evidence="1 2">
    <name type="scientific">Sneathiella sedimenti</name>
    <dbReference type="NCBI Taxonomy" id="2816034"/>
    <lineage>
        <taxon>Bacteria</taxon>
        <taxon>Pseudomonadati</taxon>
        <taxon>Pseudomonadota</taxon>
        <taxon>Alphaproteobacteria</taxon>
        <taxon>Sneathiellales</taxon>
        <taxon>Sneathiellaceae</taxon>
        <taxon>Sneathiella</taxon>
    </lineage>
</organism>
<accession>A0ABS3F3B0</accession>